<dbReference type="PANTHER" id="PTHR18460:SF3">
    <property type="entry name" value="TELO2-INTERACTING PROTEIN 1 HOMOLOG"/>
    <property type="match status" value="1"/>
</dbReference>
<evidence type="ECO:0000259" key="2">
    <source>
        <dbReference type="Pfam" id="PF24181"/>
    </source>
</evidence>
<feature type="domain" description="TTI1 C-terminal TPR" evidence="2">
    <location>
        <begin position="766"/>
        <end position="1041"/>
    </location>
</feature>
<sequence length="1090" mass="123503">MNAELKAAFTLIKPVCDMIMVSPTVDLIKEYTLLTHELKKESLQELQQYMLFPIITHLQPNKIEGKYEMQRLLVNAMKEVLDSVSVSCYEMCIRIELTLAKMALDKKRPGMIADISEELKLSAMQCMTALMLNLETSLRLKMIKSHAPLLAQAVFVSVHMAKLEKLRVLKLAALDSVLAHTCTHPKLTDANCMISNPVLEDVVVRMLGCILPGLVSTLQDVAMCSNNPGHAVVVMALNATHRILCMTMNDKHLTNKEITIADFIKAIEQKDSPKYVRKGKTSDLPKLTKEWFDMAGEKLEIVVRSLVRLGAHEHFKVRKELAVLCYRILSECNNSMLPSIPMCLDILITLSGDPYSQVSSYCTWARSEYLSKASPEMVLNAMDGLTRNLFMVLGSLPRVLNNIDSSRKLSSLNLLEGYVQELYAGEPQRLTIILSSSQGYSKLCDSLVSASAIESDLALLNTDAIRDVTAAPPRTSPWCKFRHLDSSDCVKKFENICRLLGEAECGQLILDTLLETFAERRDIELVYLMNRIASAPKSTPSLAKRVIDTYIEEDVWYLPLKVGNNEPPLTDEDTLDETIYNPRAWSKDSVPGLFEGAMEVRYTDISYQTPRVRHSEPNSCRTLRQAQRNIVQCCLLTEGLGLMAKRLQGEFQPYLLKTLCMVLERVGSRYEMLHLSGLKAINDIKIACGHNTVAGLIASNADYFTNEITRRLKKAWNAQSALEILTVVMEFSDDTILEYMYGVVEDMLVRSCDKYYKKSLYLYLQVFRTFLSCIYKWFPEFTHRPVKPPDTEIDVLSDVMEYIKSEREADMLMGTSEEDAKTVEEMYADDLKRKEDDVLDYDDTVTNETPPLPKHIEVTIMILKRCINFISTEKMDDAIMTLEILNLGFPLLRDFENELLPLVHLCWAPLVTRFEDSNTTIVKGAIDLVVTLATLSKEFIMHRTVKEVLPQIYSRLQKLAAMSRLKDAGSSYRFSPRYKFQLSALTALAPLAVELSLPETALEEAMDCAQPYLSNKQPKPLQALSVQFFKAVLQYNYGAAWLHLRRFCNNSENLEPPKNEFIQLATITGTPYSADSKEFDNNIKTIFDVQ</sequence>
<dbReference type="InterPro" id="IPR057566">
    <property type="entry name" value="TPR_TTI1_N"/>
</dbReference>
<dbReference type="EMBL" id="CAVLEF010000002">
    <property type="protein sequence ID" value="CAK1541267.1"/>
    <property type="molecule type" value="Genomic_DNA"/>
</dbReference>
<dbReference type="Pfam" id="PF21547">
    <property type="entry name" value="TTI1"/>
    <property type="match status" value="1"/>
</dbReference>
<gene>
    <name evidence="3" type="ORF">LNINA_LOCUS1266</name>
</gene>
<evidence type="ECO:0000313" key="4">
    <source>
        <dbReference type="Proteomes" id="UP001497472"/>
    </source>
</evidence>
<dbReference type="Pfam" id="PF24176">
    <property type="entry name" value="TPR_TTI1_2nd"/>
    <property type="match status" value="1"/>
</dbReference>
<dbReference type="GO" id="GO:0005737">
    <property type="term" value="C:cytoplasm"/>
    <property type="evidence" value="ECO:0007669"/>
    <property type="project" value="TreeGrafter"/>
</dbReference>
<accession>A0AAV1IVU0</accession>
<organism evidence="3 4">
    <name type="scientific">Leptosia nina</name>
    <dbReference type="NCBI Taxonomy" id="320188"/>
    <lineage>
        <taxon>Eukaryota</taxon>
        <taxon>Metazoa</taxon>
        <taxon>Ecdysozoa</taxon>
        <taxon>Arthropoda</taxon>
        <taxon>Hexapoda</taxon>
        <taxon>Insecta</taxon>
        <taxon>Pterygota</taxon>
        <taxon>Neoptera</taxon>
        <taxon>Endopterygota</taxon>
        <taxon>Lepidoptera</taxon>
        <taxon>Glossata</taxon>
        <taxon>Ditrysia</taxon>
        <taxon>Papilionoidea</taxon>
        <taxon>Pieridae</taxon>
        <taxon>Pierinae</taxon>
        <taxon>Leptosia</taxon>
    </lineage>
</organism>
<name>A0AAV1IVU0_9NEOP</name>
<dbReference type="PANTHER" id="PTHR18460">
    <property type="entry name" value="TEL2 INTERACTING PROTEIN 1 TTI1 FAMILY MEMBER"/>
    <property type="match status" value="1"/>
</dbReference>
<dbReference type="InterPro" id="IPR057567">
    <property type="entry name" value="TPR_TTI1_C"/>
</dbReference>
<evidence type="ECO:0000259" key="1">
    <source>
        <dbReference type="Pfam" id="PF24173"/>
    </source>
</evidence>
<dbReference type="InterPro" id="IPR016024">
    <property type="entry name" value="ARM-type_fold"/>
</dbReference>
<keyword evidence="4" id="KW-1185">Reference proteome</keyword>
<dbReference type="InterPro" id="IPR052587">
    <property type="entry name" value="TELO2-interacting_protein_1"/>
</dbReference>
<proteinExistence type="predicted"/>
<comment type="caution">
    <text evidence="3">The sequence shown here is derived from an EMBL/GenBank/DDBJ whole genome shotgun (WGS) entry which is preliminary data.</text>
</comment>
<dbReference type="Proteomes" id="UP001497472">
    <property type="component" value="Unassembled WGS sequence"/>
</dbReference>
<dbReference type="Pfam" id="PF24181">
    <property type="entry name" value="TPR_TTI1_C"/>
    <property type="match status" value="1"/>
</dbReference>
<feature type="domain" description="TTI1 N-terminal TPR" evidence="1">
    <location>
        <begin position="9"/>
        <end position="353"/>
    </location>
</feature>
<dbReference type="InterPro" id="IPR049362">
    <property type="entry name" value="TTI1_rpt"/>
</dbReference>
<dbReference type="SUPFAM" id="SSF48371">
    <property type="entry name" value="ARM repeat"/>
    <property type="match status" value="2"/>
</dbReference>
<protein>
    <recommendedName>
        <fullName evidence="5">TELO2-interacting protein 1 homolog</fullName>
    </recommendedName>
</protein>
<evidence type="ECO:0000313" key="3">
    <source>
        <dbReference type="EMBL" id="CAK1541267.1"/>
    </source>
</evidence>
<reference evidence="3 4" key="1">
    <citation type="submission" date="2023-11" db="EMBL/GenBank/DDBJ databases">
        <authorList>
            <person name="Okamura Y."/>
        </authorList>
    </citation>
    <scope>NUCLEOTIDE SEQUENCE [LARGE SCALE GENOMIC DNA]</scope>
</reference>
<dbReference type="Pfam" id="PF24173">
    <property type="entry name" value="TPR_TTI1_N"/>
    <property type="match status" value="1"/>
</dbReference>
<dbReference type="AlphaFoldDB" id="A0AAV1IVU0"/>
<evidence type="ECO:0008006" key="5">
    <source>
        <dbReference type="Google" id="ProtNLM"/>
    </source>
</evidence>